<feature type="active site" description="Charge relay system" evidence="5 6">
    <location>
        <position position="309"/>
    </location>
</feature>
<evidence type="ECO:0000313" key="12">
    <source>
        <dbReference type="Proteomes" id="UP000218387"/>
    </source>
</evidence>
<dbReference type="InterPro" id="IPR015500">
    <property type="entry name" value="Peptidase_S8_subtilisin-rel"/>
</dbReference>
<sequence>MKKLSALLLCCLLVFTALPSAALAENSGTAEPLSGDYIEGEAIVCMETSAAGMRSRSAVPELLANAEVLMTVDSGDTDEAQPQTFGLRSASSQSQVLALVKGEGRTTAELIAELENYDQVVFAEPNYRVEEYTDDAALTEGLEEAFSAMDENTALEKAPEAAVADQSQKAEDAAQTADEPQKPAADENTAEAKVDEAAAEAPAKVITKDMVSKDVSKMTDYQWGFDNSGQFGGKKDFDMNYDAWKAQNTAASGTDPVVVAVFDSGVDAENPDLAGKMWTKPADVNLPGGPHGYNPAEDNGDINDDDNGHGTHCAGIIGAEWNDIGVSGIGRDTQIMAVKRPNDTAGILKGYDYMVQACGAGVNLRVVSNSWGIAGQSQSLSRAVETLGTAGAISVFASGNSDLDIDNTSFMAAALKDNPYAVTVNATDYQGRRSGFSCYGQRVTDVMAPGSRILSTFHQNQSTETGKVSAEQYYAEFDANRLYYENFEDKANYWQFDGAQLVGNSGSYYDGQGVLKTDVTMETKWISSEPLDLSQLVKADASGQRYFSARAAVLDNEDVDIVAMAVKVRTIGEDGTVQMTAIGDQASGVNGGWAAFSGELPANTDYDHFTVEIGLKTGKVNAHHGSMQLTLAAGTVVLDSFGIGSDAQPYTYMDGTSMACPAAAGAAAVMASQYPDQNAANLAARLVGSVKRDDAFTALCVSGGQVDLSKAGDPYPVINRAIEDGNAVTVEGYFFGGTPAVTLGGSDAVVKETKTTADNKTTLTVEKPEGFAGGMTQIVVKNGDKTGQGSFELGARTDRVYYDQTNLPLPQDEAFYNMDGGQLVGYDGSLYYLPASNVISNTTTDVIWRYDPEKQSWSTVALPAPVTNMVGTTWNGRLLVYGTDLTSNKIYFALYDGSNWQMLEYGEDQTAALSKVLLPGIINDGSRVLLFGGYDGSDATSVYEFNVETGALSETGITLKTGRISPQVAYQNGEYLVSGGFALGWNLGAVQDVELVTEDGSTHIIEQPGVTQEQQYGFTGAAVKGGYQLAGGVNTLNNADTYTLASGGNTLEVYGKRAADSALITPASTAYRGHFYVLAGSNTNEAHRVFAATAADTLDQPGDKTGGSVITPPADESSTTAKAGSVNTGVIVQPQYAALLSLALLALIIGGCAVYRKRVN</sequence>
<protein>
    <recommendedName>
        <fullName evidence="10">Peptidase S8/S53 domain-containing protein</fullName>
    </recommendedName>
</protein>
<evidence type="ECO:0000256" key="6">
    <source>
        <dbReference type="PROSITE-ProRule" id="PRU01240"/>
    </source>
</evidence>
<evidence type="ECO:0000313" key="11">
    <source>
        <dbReference type="EMBL" id="QCT73167.1"/>
    </source>
</evidence>
<keyword evidence="8" id="KW-0472">Membrane</keyword>
<dbReference type="InterPro" id="IPR022398">
    <property type="entry name" value="Peptidase_S8_His-AS"/>
</dbReference>
<feature type="domain" description="Peptidase S8/S53" evidence="10">
    <location>
        <begin position="647"/>
        <end position="690"/>
    </location>
</feature>
<feature type="chain" id="PRO_5020815512" description="Peptidase S8/S53 domain-containing protein" evidence="9">
    <location>
        <begin position="25"/>
        <end position="1160"/>
    </location>
</feature>
<feature type="signal peptide" evidence="9">
    <location>
        <begin position="1"/>
        <end position="24"/>
    </location>
</feature>
<keyword evidence="3 6" id="KW-0378">Hydrolase</keyword>
<dbReference type="AlphaFoldDB" id="A0A4P9CC40"/>
<reference evidence="11 12" key="1">
    <citation type="submission" date="2018-05" db="EMBL/GenBank/DDBJ databases">
        <title>Genome comparison of Eubacterium sp.</title>
        <authorList>
            <person name="Feng Y."/>
            <person name="Sanchez-Andrea I."/>
            <person name="Stams A.J.M."/>
            <person name="De Vos W.M."/>
        </authorList>
    </citation>
    <scope>NUCLEOTIDE SEQUENCE [LARGE SCALE GENOMIC DNA]</scope>
    <source>
        <strain evidence="11 12">YI</strain>
    </source>
</reference>
<gene>
    <name evidence="11" type="ORF">CPZ25_018230</name>
</gene>
<keyword evidence="8" id="KW-1133">Transmembrane helix</keyword>
<dbReference type="PRINTS" id="PR00723">
    <property type="entry name" value="SUBTILISIN"/>
</dbReference>
<dbReference type="InterPro" id="IPR036852">
    <property type="entry name" value="Peptidase_S8/S53_dom_sf"/>
</dbReference>
<evidence type="ECO:0000256" key="7">
    <source>
        <dbReference type="SAM" id="MobiDB-lite"/>
    </source>
</evidence>
<keyword evidence="8" id="KW-0812">Transmembrane</keyword>
<dbReference type="Proteomes" id="UP000218387">
    <property type="component" value="Chromosome"/>
</dbReference>
<feature type="region of interest" description="Disordered" evidence="7">
    <location>
        <begin position="1101"/>
        <end position="1123"/>
    </location>
</feature>
<keyword evidence="4 6" id="KW-0720">Serine protease</keyword>
<proteinExistence type="inferred from homology"/>
<dbReference type="GO" id="GO:0004252">
    <property type="term" value="F:serine-type endopeptidase activity"/>
    <property type="evidence" value="ECO:0007669"/>
    <property type="project" value="UniProtKB-UniRule"/>
</dbReference>
<evidence type="ECO:0000256" key="2">
    <source>
        <dbReference type="ARBA" id="ARBA00022670"/>
    </source>
</evidence>
<dbReference type="GO" id="GO:0006508">
    <property type="term" value="P:proteolysis"/>
    <property type="evidence" value="ECO:0007669"/>
    <property type="project" value="UniProtKB-KW"/>
</dbReference>
<dbReference type="PANTHER" id="PTHR43806:SF11">
    <property type="entry name" value="CEREVISIN-RELATED"/>
    <property type="match status" value="1"/>
</dbReference>
<keyword evidence="12" id="KW-1185">Reference proteome</keyword>
<keyword evidence="2 6" id="KW-0645">Protease</keyword>
<evidence type="ECO:0000256" key="4">
    <source>
        <dbReference type="ARBA" id="ARBA00022825"/>
    </source>
</evidence>
<dbReference type="RefSeq" id="WP_096918988.1">
    <property type="nucleotide sequence ID" value="NZ_CP029487.1"/>
</dbReference>
<comment type="similarity">
    <text evidence="1 6">Belongs to the peptidase S8 family.</text>
</comment>
<dbReference type="InterPro" id="IPR015915">
    <property type="entry name" value="Kelch-typ_b-propeller"/>
</dbReference>
<dbReference type="PANTHER" id="PTHR43806">
    <property type="entry name" value="PEPTIDASE S8"/>
    <property type="match status" value="1"/>
</dbReference>
<feature type="compositionally biased region" description="Basic and acidic residues" evidence="7">
    <location>
        <begin position="179"/>
        <end position="196"/>
    </location>
</feature>
<dbReference type="PROSITE" id="PS51892">
    <property type="entry name" value="SUBTILASE"/>
    <property type="match status" value="1"/>
</dbReference>
<evidence type="ECO:0000256" key="5">
    <source>
        <dbReference type="PIRSR" id="PIRSR615500-1"/>
    </source>
</evidence>
<dbReference type="Gene3D" id="3.40.50.200">
    <property type="entry name" value="Peptidase S8/S53 domain"/>
    <property type="match status" value="2"/>
</dbReference>
<dbReference type="Pfam" id="PF00082">
    <property type="entry name" value="Peptidase_S8"/>
    <property type="match status" value="2"/>
</dbReference>
<feature type="active site" description="Charge relay system" evidence="5 6">
    <location>
        <position position="263"/>
    </location>
</feature>
<keyword evidence="9" id="KW-0732">Signal</keyword>
<dbReference type="Gene3D" id="2.120.10.80">
    <property type="entry name" value="Kelch-type beta propeller"/>
    <property type="match status" value="2"/>
</dbReference>
<accession>A0A4P9CC40</accession>
<feature type="active site" description="Charge relay system" evidence="5 6">
    <location>
        <position position="657"/>
    </location>
</feature>
<evidence type="ECO:0000256" key="1">
    <source>
        <dbReference type="ARBA" id="ARBA00011073"/>
    </source>
</evidence>
<dbReference type="SUPFAM" id="SSF117281">
    <property type="entry name" value="Kelch motif"/>
    <property type="match status" value="1"/>
</dbReference>
<dbReference type="PROSITE" id="PS00137">
    <property type="entry name" value="SUBTILASE_HIS"/>
    <property type="match status" value="1"/>
</dbReference>
<dbReference type="InterPro" id="IPR023828">
    <property type="entry name" value="Peptidase_S8_Ser-AS"/>
</dbReference>
<organism evidence="11 12">
    <name type="scientific">Eubacterium maltosivorans</name>
    <dbReference type="NCBI Taxonomy" id="2041044"/>
    <lineage>
        <taxon>Bacteria</taxon>
        <taxon>Bacillati</taxon>
        <taxon>Bacillota</taxon>
        <taxon>Clostridia</taxon>
        <taxon>Eubacteriales</taxon>
        <taxon>Eubacteriaceae</taxon>
        <taxon>Eubacterium</taxon>
    </lineage>
</organism>
<evidence type="ECO:0000259" key="10">
    <source>
        <dbReference type="Pfam" id="PF00082"/>
    </source>
</evidence>
<dbReference type="InterPro" id="IPR050131">
    <property type="entry name" value="Peptidase_S8_subtilisin-like"/>
</dbReference>
<feature type="transmembrane region" description="Helical" evidence="8">
    <location>
        <begin position="1136"/>
        <end position="1155"/>
    </location>
</feature>
<dbReference type="SUPFAM" id="SSF52743">
    <property type="entry name" value="Subtilisin-like"/>
    <property type="match status" value="2"/>
</dbReference>
<evidence type="ECO:0000256" key="3">
    <source>
        <dbReference type="ARBA" id="ARBA00022801"/>
    </source>
</evidence>
<evidence type="ECO:0000256" key="9">
    <source>
        <dbReference type="SAM" id="SignalP"/>
    </source>
</evidence>
<name>A0A4P9CC40_EUBML</name>
<dbReference type="PROSITE" id="PS00138">
    <property type="entry name" value="SUBTILASE_SER"/>
    <property type="match status" value="1"/>
</dbReference>
<evidence type="ECO:0000256" key="8">
    <source>
        <dbReference type="SAM" id="Phobius"/>
    </source>
</evidence>
<dbReference type="InterPro" id="IPR000209">
    <property type="entry name" value="Peptidase_S8/S53_dom"/>
</dbReference>
<dbReference type="EMBL" id="CP029487">
    <property type="protein sequence ID" value="QCT73167.1"/>
    <property type="molecule type" value="Genomic_DNA"/>
</dbReference>
<feature type="domain" description="Peptidase S8/S53" evidence="10">
    <location>
        <begin position="257"/>
        <end position="475"/>
    </location>
</feature>
<dbReference type="KEGG" id="emt:CPZ25_018230"/>
<feature type="region of interest" description="Disordered" evidence="7">
    <location>
        <begin position="156"/>
        <end position="199"/>
    </location>
</feature>